<evidence type="ECO:0000259" key="2">
    <source>
        <dbReference type="Pfam" id="PF00496"/>
    </source>
</evidence>
<dbReference type="AlphaFoldDB" id="A0A382TDE6"/>
<dbReference type="Pfam" id="PF00496">
    <property type="entry name" value="SBP_bac_5"/>
    <property type="match status" value="1"/>
</dbReference>
<dbReference type="GO" id="GO:1904680">
    <property type="term" value="F:peptide transmembrane transporter activity"/>
    <property type="evidence" value="ECO:0007669"/>
    <property type="project" value="TreeGrafter"/>
</dbReference>
<keyword evidence="1" id="KW-0732">Signal</keyword>
<reference evidence="3" key="1">
    <citation type="submission" date="2018-05" db="EMBL/GenBank/DDBJ databases">
        <authorList>
            <person name="Lanie J.A."/>
            <person name="Ng W.-L."/>
            <person name="Kazmierczak K.M."/>
            <person name="Andrzejewski T.M."/>
            <person name="Davidsen T.M."/>
            <person name="Wayne K.J."/>
            <person name="Tettelin H."/>
            <person name="Glass J.I."/>
            <person name="Rusch D."/>
            <person name="Podicherti R."/>
            <person name="Tsui H.-C.T."/>
            <person name="Winkler M.E."/>
        </authorList>
    </citation>
    <scope>NUCLEOTIDE SEQUENCE</scope>
</reference>
<dbReference type="SUPFAM" id="SSF53850">
    <property type="entry name" value="Periplasmic binding protein-like II"/>
    <property type="match status" value="1"/>
</dbReference>
<feature type="non-terminal residue" evidence="3">
    <location>
        <position position="1"/>
    </location>
</feature>
<proteinExistence type="predicted"/>
<organism evidence="3">
    <name type="scientific">marine metagenome</name>
    <dbReference type="NCBI Taxonomy" id="408172"/>
    <lineage>
        <taxon>unclassified sequences</taxon>
        <taxon>metagenomes</taxon>
        <taxon>ecological metagenomes</taxon>
    </lineage>
</organism>
<dbReference type="PANTHER" id="PTHR30290">
    <property type="entry name" value="PERIPLASMIC BINDING COMPONENT OF ABC TRANSPORTER"/>
    <property type="match status" value="1"/>
</dbReference>
<accession>A0A382TDE6</accession>
<dbReference type="InterPro" id="IPR039424">
    <property type="entry name" value="SBP_5"/>
</dbReference>
<feature type="domain" description="Solute-binding protein family 5" evidence="2">
    <location>
        <begin position="3"/>
        <end position="163"/>
    </location>
</feature>
<dbReference type="EMBL" id="UINC01135306">
    <property type="protein sequence ID" value="SVD19368.1"/>
    <property type="molecule type" value="Genomic_DNA"/>
</dbReference>
<dbReference type="InterPro" id="IPR000914">
    <property type="entry name" value="SBP_5_dom"/>
</dbReference>
<dbReference type="GO" id="GO:0015833">
    <property type="term" value="P:peptide transport"/>
    <property type="evidence" value="ECO:0007669"/>
    <property type="project" value="TreeGrafter"/>
</dbReference>
<dbReference type="GO" id="GO:0042884">
    <property type="term" value="P:microcin transport"/>
    <property type="evidence" value="ECO:0007669"/>
    <property type="project" value="TreeGrafter"/>
</dbReference>
<dbReference type="GO" id="GO:0030288">
    <property type="term" value="C:outer membrane-bounded periplasmic space"/>
    <property type="evidence" value="ECO:0007669"/>
    <property type="project" value="TreeGrafter"/>
</dbReference>
<protein>
    <recommendedName>
        <fullName evidence="2">Solute-binding protein family 5 domain-containing protein</fullName>
    </recommendedName>
</protein>
<name>A0A382TDE6_9ZZZZ</name>
<evidence type="ECO:0000256" key="1">
    <source>
        <dbReference type="ARBA" id="ARBA00022729"/>
    </source>
</evidence>
<sequence>EGVGGLGFNTNEWPFDDIEVRKAFSHIWNLEKLMDKLFFNEYVGTNSYWPWSKYEHPDNPIQDYNPDKALQILNKAGWKKNLDEKWLSKDGKQFEIDMYTYAGWDRIHNSLVNDLESIGIKLNLVVIQNPFEKYIQKTFTMHYGGWTGRPIPDPDQSLHSKYADDIDVTNATSMANKTIDSLIEAYEANWNFDERVQIMQKIDSVSTREYHFIFGWAAPYGWRGLYQNRFGMPERGLSYGSNRYHKHWGGWANHILLWWSDPEKKELLRQARQSDTMSLPIDRELIDYWNKLSK</sequence>
<evidence type="ECO:0000313" key="3">
    <source>
        <dbReference type="EMBL" id="SVD19368.1"/>
    </source>
</evidence>
<dbReference type="Gene3D" id="3.10.105.10">
    <property type="entry name" value="Dipeptide-binding Protein, Domain 3"/>
    <property type="match status" value="1"/>
</dbReference>
<gene>
    <name evidence="3" type="ORF">METZ01_LOCUS372222</name>
</gene>
<dbReference type="PANTHER" id="PTHR30290:SF64">
    <property type="entry name" value="ABC TRANSPORTER PERIPLASMIC BINDING PROTEIN"/>
    <property type="match status" value="1"/>
</dbReference>